<keyword evidence="2" id="KW-1185">Reference proteome</keyword>
<dbReference type="Gene3D" id="3.10.450.360">
    <property type="match status" value="1"/>
</dbReference>
<dbReference type="AlphaFoldDB" id="A0A4R6SPF8"/>
<dbReference type="EMBL" id="SNYC01000009">
    <property type="protein sequence ID" value="TDQ06413.1"/>
    <property type="molecule type" value="Genomic_DNA"/>
</dbReference>
<gene>
    <name evidence="1" type="ORF">ATK78_4483</name>
</gene>
<organism evidence="1 2">
    <name type="scientific">Pedobacter metabolipauper</name>
    <dbReference type="NCBI Taxonomy" id="425513"/>
    <lineage>
        <taxon>Bacteria</taxon>
        <taxon>Pseudomonadati</taxon>
        <taxon>Bacteroidota</taxon>
        <taxon>Sphingobacteriia</taxon>
        <taxon>Sphingobacteriales</taxon>
        <taxon>Sphingobacteriaceae</taxon>
        <taxon>Pedobacter</taxon>
    </lineage>
</organism>
<accession>A0A4R6SPF8</accession>
<evidence type="ECO:0000313" key="2">
    <source>
        <dbReference type="Proteomes" id="UP000295620"/>
    </source>
</evidence>
<sequence length="129" mass="14543">MKHSLNIINKNFKQYIKTIRMRKIILSATFIALAGLATVKASEVKNPIRVAVQQDSTTKQDSTTRTPVEIKDLPEPVQKTLQTEPVKAWTPTDAFLVTNADKTQYYLVNVKKEQETGSLKIDKDGKIVQ</sequence>
<evidence type="ECO:0000313" key="1">
    <source>
        <dbReference type="EMBL" id="TDQ06413.1"/>
    </source>
</evidence>
<reference evidence="1 2" key="1">
    <citation type="submission" date="2019-03" db="EMBL/GenBank/DDBJ databases">
        <title>Genomic Encyclopedia of Archaeal and Bacterial Type Strains, Phase II (KMG-II): from individual species to whole genera.</title>
        <authorList>
            <person name="Goeker M."/>
        </authorList>
    </citation>
    <scope>NUCLEOTIDE SEQUENCE [LARGE SCALE GENOMIC DNA]</scope>
    <source>
        <strain evidence="1 2">DSM 19035</strain>
    </source>
</reference>
<proteinExistence type="predicted"/>
<comment type="caution">
    <text evidence="1">The sequence shown here is derived from an EMBL/GenBank/DDBJ whole genome shotgun (WGS) entry which is preliminary data.</text>
</comment>
<dbReference type="Proteomes" id="UP000295620">
    <property type="component" value="Unassembled WGS sequence"/>
</dbReference>
<name>A0A4R6SPF8_9SPHI</name>
<protein>
    <submittedName>
        <fullName evidence="1">Uncharacterized protein</fullName>
    </submittedName>
</protein>